<reference evidence="2" key="1">
    <citation type="submission" date="2019-09" db="EMBL/GenBank/DDBJ databases">
        <title>Characterisation of the sponge microbiome using genome-centric metagenomics.</title>
        <authorList>
            <person name="Engelberts J.P."/>
            <person name="Robbins S.J."/>
            <person name="De Goeij J.M."/>
            <person name="Aranda M."/>
            <person name="Bell S.C."/>
            <person name="Webster N.S."/>
        </authorList>
    </citation>
    <scope>NUCLEOTIDE SEQUENCE</scope>
    <source>
        <strain evidence="2">SB0662_bin_9</strain>
    </source>
</reference>
<evidence type="ECO:0000259" key="1">
    <source>
        <dbReference type="Pfam" id="PF13338"/>
    </source>
</evidence>
<accession>A0A6B1DUC2</accession>
<feature type="domain" description="AbiEi antitoxin N-terminal" evidence="1">
    <location>
        <begin position="6"/>
        <end position="51"/>
    </location>
</feature>
<gene>
    <name evidence="2" type="ORF">F4Y08_13440</name>
</gene>
<proteinExistence type="predicted"/>
<organism evidence="2">
    <name type="scientific">Caldilineaceae bacterium SB0662_bin_9</name>
    <dbReference type="NCBI Taxonomy" id="2605258"/>
    <lineage>
        <taxon>Bacteria</taxon>
        <taxon>Bacillati</taxon>
        <taxon>Chloroflexota</taxon>
        <taxon>Caldilineae</taxon>
        <taxon>Caldilineales</taxon>
        <taxon>Caldilineaceae</taxon>
    </lineage>
</organism>
<dbReference type="AlphaFoldDB" id="A0A6B1DUC2"/>
<comment type="caution">
    <text evidence="2">The sequence shown here is derived from an EMBL/GenBank/DDBJ whole genome shotgun (WGS) entry which is preliminary data.</text>
</comment>
<dbReference type="EMBL" id="VXPY01000094">
    <property type="protein sequence ID" value="MYD91319.1"/>
    <property type="molecule type" value="Genomic_DNA"/>
</dbReference>
<name>A0A6B1DUC2_9CHLR</name>
<sequence>MQHQAEAIFREHGGQLRMSEALSNGITSYTLYALRDRGAVELISRGIYRLTELPPLSDPDLVTVSLRYPNAVICLISALAFHDITTQIPHKVSVAVPRQARLPSLDYPPVQAHRFSTASYKTGIETHRIDGAEVKVYNREKTLVDCFKFRNRIGMDVVLEALRLYRKRNRLDVGALLGYARTCRVERVMWPYLEATL</sequence>
<protein>
    <submittedName>
        <fullName evidence="2">Transcriptional regulator</fullName>
    </submittedName>
</protein>
<dbReference type="Pfam" id="PF13338">
    <property type="entry name" value="AbiEi_4"/>
    <property type="match status" value="1"/>
</dbReference>
<dbReference type="InterPro" id="IPR025159">
    <property type="entry name" value="AbiEi_N"/>
</dbReference>
<evidence type="ECO:0000313" key="2">
    <source>
        <dbReference type="EMBL" id="MYD91319.1"/>
    </source>
</evidence>